<keyword evidence="4" id="KW-1185">Reference proteome</keyword>
<dbReference type="AlphaFoldDB" id="A0AAN5DA49"/>
<reference evidence="4" key="1">
    <citation type="submission" date="2022-10" db="EMBL/GenBank/DDBJ databases">
        <title>Genome assembly of Pristionchus species.</title>
        <authorList>
            <person name="Yoshida K."/>
            <person name="Sommer R.J."/>
        </authorList>
    </citation>
    <scope>NUCLEOTIDE SEQUENCE [LARGE SCALE GENOMIC DNA]</scope>
    <source>
        <strain evidence="4">RS5460</strain>
    </source>
</reference>
<feature type="region of interest" description="Disordered" evidence="1">
    <location>
        <begin position="77"/>
        <end position="111"/>
    </location>
</feature>
<sequence>TPHYSFLPNQTTFPPSLVISGNSRGSMAGEILFQSVKEFVVYLAQSPPGSYLFWSTIGAMLVIVHLSIWKAFHEERIPTAPPSPRPLRPPTMERVNDGYEQTPIVATPSSE</sequence>
<organism evidence="3 4">
    <name type="scientific">Pristionchus mayeri</name>
    <dbReference type="NCBI Taxonomy" id="1317129"/>
    <lineage>
        <taxon>Eukaryota</taxon>
        <taxon>Metazoa</taxon>
        <taxon>Ecdysozoa</taxon>
        <taxon>Nematoda</taxon>
        <taxon>Chromadorea</taxon>
        <taxon>Rhabditida</taxon>
        <taxon>Rhabditina</taxon>
        <taxon>Diplogasteromorpha</taxon>
        <taxon>Diplogasteroidea</taxon>
        <taxon>Neodiplogasteridae</taxon>
        <taxon>Pristionchus</taxon>
    </lineage>
</organism>
<proteinExistence type="predicted"/>
<protein>
    <submittedName>
        <fullName evidence="3">Uncharacterized protein</fullName>
    </submittedName>
</protein>
<gene>
    <name evidence="3" type="ORF">PMAYCL1PPCAC_29075</name>
</gene>
<name>A0AAN5DA49_9BILA</name>
<accession>A0AAN5DA49</accession>
<comment type="caution">
    <text evidence="3">The sequence shown here is derived from an EMBL/GenBank/DDBJ whole genome shotgun (WGS) entry which is preliminary data.</text>
</comment>
<feature type="compositionally biased region" description="Pro residues" evidence="1">
    <location>
        <begin position="79"/>
        <end position="89"/>
    </location>
</feature>
<dbReference type="Proteomes" id="UP001328107">
    <property type="component" value="Unassembled WGS sequence"/>
</dbReference>
<feature type="non-terminal residue" evidence="3">
    <location>
        <position position="1"/>
    </location>
</feature>
<evidence type="ECO:0000256" key="2">
    <source>
        <dbReference type="SAM" id="Phobius"/>
    </source>
</evidence>
<keyword evidence="2" id="KW-0812">Transmembrane</keyword>
<evidence type="ECO:0000313" key="4">
    <source>
        <dbReference type="Proteomes" id="UP001328107"/>
    </source>
</evidence>
<evidence type="ECO:0000313" key="3">
    <source>
        <dbReference type="EMBL" id="GMR58880.1"/>
    </source>
</evidence>
<dbReference type="EMBL" id="BTRK01000006">
    <property type="protein sequence ID" value="GMR58880.1"/>
    <property type="molecule type" value="Genomic_DNA"/>
</dbReference>
<keyword evidence="2" id="KW-1133">Transmembrane helix</keyword>
<keyword evidence="2" id="KW-0472">Membrane</keyword>
<evidence type="ECO:0000256" key="1">
    <source>
        <dbReference type="SAM" id="MobiDB-lite"/>
    </source>
</evidence>
<feature type="transmembrane region" description="Helical" evidence="2">
    <location>
        <begin position="51"/>
        <end position="69"/>
    </location>
</feature>